<dbReference type="GO" id="GO:0005737">
    <property type="term" value="C:cytoplasm"/>
    <property type="evidence" value="ECO:0007669"/>
    <property type="project" value="TreeGrafter"/>
</dbReference>
<dbReference type="Pfam" id="PF03915">
    <property type="entry name" value="AIP3"/>
    <property type="match status" value="1"/>
</dbReference>
<dbReference type="InterPro" id="IPR056279">
    <property type="entry name" value="Aip3p_Bud6_N"/>
</dbReference>
<feature type="compositionally biased region" description="Polar residues" evidence="3">
    <location>
        <begin position="611"/>
        <end position="635"/>
    </location>
</feature>
<evidence type="ECO:0000256" key="3">
    <source>
        <dbReference type="SAM" id="MobiDB-lite"/>
    </source>
</evidence>
<evidence type="ECO:0000256" key="1">
    <source>
        <dbReference type="ARBA" id="ARBA00023054"/>
    </source>
</evidence>
<dbReference type="GO" id="GO:0005519">
    <property type="term" value="F:cytoskeletal regulatory protein binding"/>
    <property type="evidence" value="ECO:0007669"/>
    <property type="project" value="InterPro"/>
</dbReference>
<evidence type="ECO:0000256" key="2">
    <source>
        <dbReference type="SAM" id="Coils"/>
    </source>
</evidence>
<feature type="region of interest" description="Disordered" evidence="3">
    <location>
        <begin position="141"/>
        <end position="393"/>
    </location>
</feature>
<feature type="compositionally biased region" description="Low complexity" evidence="3">
    <location>
        <begin position="223"/>
        <end position="241"/>
    </location>
</feature>
<reference evidence="5 7" key="1">
    <citation type="submission" date="2020-01" db="EMBL/GenBank/DDBJ databases">
        <authorList>
            <consortium name="DOE Joint Genome Institute"/>
            <person name="Haridas S."/>
            <person name="Albert R."/>
            <person name="Binder M."/>
            <person name="Bloem J."/>
            <person name="Labutti K."/>
            <person name="Salamov A."/>
            <person name="Andreopoulos B."/>
            <person name="Baker S.E."/>
            <person name="Barry K."/>
            <person name="Bills G."/>
            <person name="Bluhm B.H."/>
            <person name="Cannon C."/>
            <person name="Castanera R."/>
            <person name="Culley D.E."/>
            <person name="Daum C."/>
            <person name="Ezra D."/>
            <person name="Gonzalez J.B."/>
            <person name="Henrissat B."/>
            <person name="Kuo A."/>
            <person name="Liang C."/>
            <person name="Lipzen A."/>
            <person name="Lutzoni F."/>
            <person name="Magnuson J."/>
            <person name="Mondo S."/>
            <person name="Nolan M."/>
            <person name="Ohm R."/>
            <person name="Pangilinan J."/>
            <person name="Park H.-J."/>
            <person name="Ramirez L."/>
            <person name="Alfaro M."/>
            <person name="Sun H."/>
            <person name="Tritt A."/>
            <person name="Yoshinaga Y."/>
            <person name="Zwiers L.-H."/>
            <person name="Turgeon B.G."/>
            <person name="Goodwin S.B."/>
            <person name="Spatafora J.W."/>
            <person name="Crous P.W."/>
            <person name="Grigoriev I.V."/>
        </authorList>
    </citation>
    <scope>NUCLEOTIDE SEQUENCE</scope>
    <source>
        <strain evidence="5 7">CBS 781.70</strain>
    </source>
</reference>
<evidence type="ECO:0000313" key="5">
    <source>
        <dbReference type="EMBL" id="KAF1810254.1"/>
    </source>
</evidence>
<evidence type="ECO:0000313" key="7">
    <source>
        <dbReference type="RefSeq" id="XP_033531885.1"/>
    </source>
</evidence>
<reference evidence="7" key="3">
    <citation type="submission" date="2025-04" db="UniProtKB">
        <authorList>
            <consortium name="RefSeq"/>
        </authorList>
    </citation>
    <scope>IDENTIFICATION</scope>
    <source>
        <strain evidence="7">CBS 781.70</strain>
    </source>
</reference>
<dbReference type="Proteomes" id="UP000504638">
    <property type="component" value="Unplaced"/>
</dbReference>
<gene>
    <name evidence="5 7" type="ORF">P152DRAFT_460763</name>
</gene>
<feature type="compositionally biased region" description="Pro residues" evidence="3">
    <location>
        <begin position="275"/>
        <end position="285"/>
    </location>
</feature>
<dbReference type="PANTHER" id="PTHR22741">
    <property type="entry name" value="P140CAP/SNIP-RELATED"/>
    <property type="match status" value="1"/>
</dbReference>
<dbReference type="Gene3D" id="1.20.58.1540">
    <property type="entry name" value="Actin interacting protein 3, C-terminal domain"/>
    <property type="match status" value="1"/>
</dbReference>
<organism evidence="5">
    <name type="scientific">Eremomyces bilateralis CBS 781.70</name>
    <dbReference type="NCBI Taxonomy" id="1392243"/>
    <lineage>
        <taxon>Eukaryota</taxon>
        <taxon>Fungi</taxon>
        <taxon>Dikarya</taxon>
        <taxon>Ascomycota</taxon>
        <taxon>Pezizomycotina</taxon>
        <taxon>Dothideomycetes</taxon>
        <taxon>Dothideomycetes incertae sedis</taxon>
        <taxon>Eremomycetales</taxon>
        <taxon>Eremomycetaceae</taxon>
        <taxon>Eremomyces</taxon>
    </lineage>
</organism>
<feature type="compositionally biased region" description="Low complexity" evidence="3">
    <location>
        <begin position="10"/>
        <end position="29"/>
    </location>
</feature>
<dbReference type="GO" id="GO:0030010">
    <property type="term" value="P:establishment of cell polarity"/>
    <property type="evidence" value="ECO:0007669"/>
    <property type="project" value="TreeGrafter"/>
</dbReference>
<feature type="compositionally biased region" description="Low complexity" evidence="3">
    <location>
        <begin position="192"/>
        <end position="204"/>
    </location>
</feature>
<dbReference type="GO" id="GO:0051286">
    <property type="term" value="C:cell tip"/>
    <property type="evidence" value="ECO:0007669"/>
    <property type="project" value="TreeGrafter"/>
</dbReference>
<evidence type="ECO:0000313" key="6">
    <source>
        <dbReference type="Proteomes" id="UP000504638"/>
    </source>
</evidence>
<name>A0A6G1FWV6_9PEZI</name>
<dbReference type="OrthoDB" id="783096at2759"/>
<evidence type="ECO:0000259" key="4">
    <source>
        <dbReference type="SMART" id="SM00806"/>
    </source>
</evidence>
<keyword evidence="1 2" id="KW-0175">Coiled coil</keyword>
<feature type="compositionally biased region" description="Polar residues" evidence="3">
    <location>
        <begin position="307"/>
        <end position="327"/>
    </location>
</feature>
<dbReference type="InterPro" id="IPR051825">
    <property type="entry name" value="SRCIN1"/>
</dbReference>
<feature type="domain" description="Actin interacting protein 3 C-terminal" evidence="4">
    <location>
        <begin position="477"/>
        <end position="920"/>
    </location>
</feature>
<feature type="coiled-coil region" evidence="2">
    <location>
        <begin position="705"/>
        <end position="758"/>
    </location>
</feature>
<protein>
    <submittedName>
        <fullName evidence="5 7">AIP3-domain-containing protein</fullName>
    </submittedName>
</protein>
<reference evidence="7" key="2">
    <citation type="submission" date="2020-04" db="EMBL/GenBank/DDBJ databases">
        <authorList>
            <consortium name="NCBI Genome Project"/>
        </authorList>
    </citation>
    <scope>NUCLEOTIDE SEQUENCE</scope>
    <source>
        <strain evidence="7">CBS 781.70</strain>
    </source>
</reference>
<feature type="coiled-coil region" evidence="2">
    <location>
        <begin position="784"/>
        <end position="811"/>
    </location>
</feature>
<sequence length="987" mass="108210">MNPVTDEPGSRSSGSNRSSQQSSRRQNPQAQLSQIEKSVTHLLVATKQLLETLTDWSRRQANENSVSDVYVRLGYEFNIACRAFNAIGVETQDLGPVPDLLRGILEETLSQEASQASLDRFLPRIRDIIINLLHGLKKKQQRLRQRAGRGDLPNGTTSRVGSGGSLEAELDAQSEKPSQRPQRQGSADFTAESSEIPPRTSSSSGGTGLARYSMSGGRQKRNTSLTDATRDSSSSLSSNALQNIPVIAPYPQEDTIPTPIQPAPSPSYNSSQDFPHPPPPPPPPPKQEDALLALQRGGDLERRASRRFSSYQINKQLGLPASQNSPIPNRGRDIRDSVNAARMRNSVLHSRSKSTQPLGGGSPSRPKAISPSRISEESGEEDTGSFATLVRQPVELEDRGPVANLSSISEPELGATISSPVRELVLTPEPEPTKPPVAELPVRSKSRGETKSPIPTPSPRPYVAEESPPPGKELTLYLKYKSRVKKFVLENGYEELTIPRLQLAFIEKFAWNTHNNGVDLPAIYIEDQGARYELEDLNDVKNHSILALNVEELDEVKRSIDDGLNGLRSMVEGLKSAMEVQQASLQRVSEAQQSTARDIAGMTAAPPLAAPNQSASSLQPAIARSLSQRESTGQITEVQTLRRDLAVMRQTYSSFLSEVQASMADVRTKAASVKTVAFKAAMSDLEGERGRAYLNEGKKTVTDDSKKLVDRVDEVQDSIEDLRKDVVLRGVRPLPRQLETVAKDISQATAELKKMQDALKREKPVWTKIWEKELQVVCDERDLLTMQEELAADLEDDLEKAAQTFSLVEQATKQQNLQNAQNAQAANRTGSRQLQAVALDKAVDPRLAKDGVLGEVRALQPNHESRLEAIERAERARQRELANRSDDAFKKELGSFVDEGKLKRSGGVEEAERLRKAKDIRIRQEVWERQQARANGKVAERSGSGGAPAERGGKEREGSTTSLDVSTADTSASSPEAAYQDANEAPL</sequence>
<dbReference type="Pfam" id="PF23153">
    <property type="entry name" value="Aip3p_Bud6_N"/>
    <property type="match status" value="1"/>
</dbReference>
<feature type="region of interest" description="Disordered" evidence="3">
    <location>
        <begin position="1"/>
        <end position="32"/>
    </location>
</feature>
<dbReference type="InterPro" id="IPR005613">
    <property type="entry name" value="AIP3_C"/>
</dbReference>
<feature type="compositionally biased region" description="Polar residues" evidence="3">
    <location>
        <begin position="347"/>
        <end position="357"/>
    </location>
</feature>
<dbReference type="GeneID" id="54420557"/>
<dbReference type="RefSeq" id="XP_033531885.1">
    <property type="nucleotide sequence ID" value="XM_033679987.1"/>
</dbReference>
<feature type="compositionally biased region" description="Polar residues" evidence="3">
    <location>
        <begin position="959"/>
        <end position="974"/>
    </location>
</feature>
<dbReference type="PANTHER" id="PTHR22741:SF10">
    <property type="entry name" value="COILED-COIL DOMAIN-CONTAINING PROTEIN CG32809"/>
    <property type="match status" value="1"/>
</dbReference>
<keyword evidence="6" id="KW-1185">Reference proteome</keyword>
<dbReference type="InterPro" id="IPR022782">
    <property type="entry name" value="AIP3-like_C"/>
</dbReference>
<feature type="region of interest" description="Disordered" evidence="3">
    <location>
        <begin position="426"/>
        <end position="469"/>
    </location>
</feature>
<proteinExistence type="predicted"/>
<dbReference type="EMBL" id="ML975167">
    <property type="protein sequence ID" value="KAF1810254.1"/>
    <property type="molecule type" value="Genomic_DNA"/>
</dbReference>
<dbReference type="AlphaFoldDB" id="A0A6G1FWV6"/>
<feature type="region of interest" description="Disordered" evidence="3">
    <location>
        <begin position="606"/>
        <end position="635"/>
    </location>
</feature>
<feature type="region of interest" description="Disordered" evidence="3">
    <location>
        <begin position="930"/>
        <end position="987"/>
    </location>
</feature>
<accession>A0A6G1FWV6</accession>
<dbReference type="SMART" id="SM00806">
    <property type="entry name" value="AIP3"/>
    <property type="match status" value="1"/>
</dbReference>